<evidence type="ECO:0000313" key="3">
    <source>
        <dbReference type="Proteomes" id="UP000673447"/>
    </source>
</evidence>
<proteinExistence type="predicted"/>
<keyword evidence="3" id="KW-1185">Reference proteome</keyword>
<dbReference type="PANTHER" id="PTHR37946">
    <property type="entry name" value="SLL1969 PROTEIN"/>
    <property type="match status" value="1"/>
</dbReference>
<dbReference type="Pfam" id="PF12697">
    <property type="entry name" value="Abhydrolase_6"/>
    <property type="match status" value="1"/>
</dbReference>
<dbReference type="Gene3D" id="3.40.50.1820">
    <property type="entry name" value="alpha/beta hydrolase"/>
    <property type="match status" value="1"/>
</dbReference>
<accession>A0A940X3K7</accession>
<organism evidence="2 3">
    <name type="scientific">Pseudoxanthomonas helianthi</name>
    <dbReference type="NCBI Taxonomy" id="1453541"/>
    <lineage>
        <taxon>Bacteria</taxon>
        <taxon>Pseudomonadati</taxon>
        <taxon>Pseudomonadota</taxon>
        <taxon>Gammaproteobacteria</taxon>
        <taxon>Lysobacterales</taxon>
        <taxon>Lysobacteraceae</taxon>
        <taxon>Pseudoxanthomonas</taxon>
    </lineage>
</organism>
<name>A0A940X3K7_9GAMM</name>
<reference evidence="2" key="2">
    <citation type="submission" date="2021-03" db="EMBL/GenBank/DDBJ databases">
        <authorList>
            <person name="Cao W."/>
        </authorList>
    </citation>
    <scope>NUCLEOTIDE SEQUENCE</scope>
    <source>
        <strain evidence="2">110414</strain>
    </source>
</reference>
<dbReference type="InterPro" id="IPR029058">
    <property type="entry name" value="AB_hydrolase_fold"/>
</dbReference>
<reference evidence="2" key="1">
    <citation type="journal article" date="2016" name="Int. J. Syst. Evol. Microbiol.">
        <title>Pseudoxanthomonas helianthi sp. nov., isolated from roots of Jerusalem artichoke (Helianthus tuberosus).</title>
        <authorList>
            <person name="Kittiwongwattana C."/>
            <person name="Thawai C."/>
        </authorList>
    </citation>
    <scope>NUCLEOTIDE SEQUENCE</scope>
    <source>
        <strain evidence="2">110414</strain>
    </source>
</reference>
<dbReference type="SUPFAM" id="SSF53474">
    <property type="entry name" value="alpha/beta-Hydrolases"/>
    <property type="match status" value="1"/>
</dbReference>
<sequence>MTRVLLVHGIWNAKTWLTPLAARLRAEGFAPQVFGYASVSGGPEQAVPRLIERLRAQPVEAMVGHSLGGLVALEALRQAPELPVRRVVCLGSPLLGSGTARELAAHVWGPRLLGRSADLLTHGLERWDGAAEVGMVAGNVPKGLGRLVRHFSEPSDGTVALAETRLPGLTDHCEVACSHTGLAFSAAAAAQAAHFLREGRFRRP</sequence>
<comment type="caution">
    <text evidence="2">The sequence shown here is derived from an EMBL/GenBank/DDBJ whole genome shotgun (WGS) entry which is preliminary data.</text>
</comment>
<keyword evidence="2" id="KW-0378">Hydrolase</keyword>
<dbReference type="EMBL" id="JAGKTC010000002">
    <property type="protein sequence ID" value="MBP3984567.1"/>
    <property type="molecule type" value="Genomic_DNA"/>
</dbReference>
<dbReference type="AlphaFoldDB" id="A0A940X3K7"/>
<dbReference type="PANTHER" id="PTHR37946:SF1">
    <property type="entry name" value="SLL1969 PROTEIN"/>
    <property type="match status" value="1"/>
</dbReference>
<dbReference type="Proteomes" id="UP000673447">
    <property type="component" value="Unassembled WGS sequence"/>
</dbReference>
<evidence type="ECO:0000313" key="2">
    <source>
        <dbReference type="EMBL" id="MBP3984567.1"/>
    </source>
</evidence>
<dbReference type="GO" id="GO:0016787">
    <property type="term" value="F:hydrolase activity"/>
    <property type="evidence" value="ECO:0007669"/>
    <property type="project" value="UniProtKB-KW"/>
</dbReference>
<gene>
    <name evidence="2" type="ORF">J5837_09070</name>
</gene>
<protein>
    <submittedName>
        <fullName evidence="2">Alpha/beta fold hydrolase</fullName>
    </submittedName>
</protein>
<feature type="domain" description="AB hydrolase-1" evidence="1">
    <location>
        <begin position="4"/>
        <end position="156"/>
    </location>
</feature>
<evidence type="ECO:0000259" key="1">
    <source>
        <dbReference type="Pfam" id="PF12697"/>
    </source>
</evidence>
<dbReference type="InterPro" id="IPR000073">
    <property type="entry name" value="AB_hydrolase_1"/>
</dbReference>